<dbReference type="InterPro" id="IPR003593">
    <property type="entry name" value="AAA+_ATPase"/>
</dbReference>
<evidence type="ECO:0000313" key="8">
    <source>
        <dbReference type="Proteomes" id="UP000677668"/>
    </source>
</evidence>
<dbReference type="Gene3D" id="3.40.50.300">
    <property type="entry name" value="P-loop containing nucleotide triphosphate hydrolases"/>
    <property type="match status" value="1"/>
</dbReference>
<accession>A0ABX8B2E3</accession>
<organism evidence="7 8">
    <name type="scientific">Chloracidobacterium sp. N</name>
    <dbReference type="NCBI Taxonomy" id="2821540"/>
    <lineage>
        <taxon>Bacteria</taxon>
        <taxon>Pseudomonadati</taxon>
        <taxon>Acidobacteriota</taxon>
        <taxon>Terriglobia</taxon>
        <taxon>Terriglobales</taxon>
        <taxon>Acidobacteriaceae</taxon>
        <taxon>Chloracidobacterium</taxon>
        <taxon>Chloracidobacterium aggregatum</taxon>
    </lineage>
</organism>
<dbReference type="InterPro" id="IPR003439">
    <property type="entry name" value="ABC_transporter-like_ATP-bd"/>
</dbReference>
<keyword evidence="4" id="KW-1278">Translocase</keyword>
<evidence type="ECO:0000256" key="3">
    <source>
        <dbReference type="ARBA" id="ARBA00022840"/>
    </source>
</evidence>
<keyword evidence="1" id="KW-0813">Transport</keyword>
<keyword evidence="2" id="KW-0547">Nucleotide-binding</keyword>
<evidence type="ECO:0000256" key="5">
    <source>
        <dbReference type="ARBA" id="ARBA00037066"/>
    </source>
</evidence>
<dbReference type="PANTHER" id="PTHR42794">
    <property type="entry name" value="HEMIN IMPORT ATP-BINDING PROTEIN HMUV"/>
    <property type="match status" value="1"/>
</dbReference>
<evidence type="ECO:0000256" key="4">
    <source>
        <dbReference type="ARBA" id="ARBA00022967"/>
    </source>
</evidence>
<dbReference type="InterPro" id="IPR027417">
    <property type="entry name" value="P-loop_NTPase"/>
</dbReference>
<dbReference type="EMBL" id="CP072642">
    <property type="protein sequence ID" value="QUV94638.1"/>
    <property type="molecule type" value="Genomic_DNA"/>
</dbReference>
<evidence type="ECO:0000313" key="7">
    <source>
        <dbReference type="EMBL" id="QUV94638.1"/>
    </source>
</evidence>
<dbReference type="GO" id="GO:0005524">
    <property type="term" value="F:ATP binding"/>
    <property type="evidence" value="ECO:0007669"/>
    <property type="project" value="UniProtKB-KW"/>
</dbReference>
<gene>
    <name evidence="7" type="ORF">J8C05_04105</name>
</gene>
<dbReference type="SMART" id="SM00382">
    <property type="entry name" value="AAA"/>
    <property type="match status" value="1"/>
</dbReference>
<evidence type="ECO:0000256" key="2">
    <source>
        <dbReference type="ARBA" id="ARBA00022741"/>
    </source>
</evidence>
<keyword evidence="8" id="KW-1185">Reference proteome</keyword>
<proteinExistence type="predicted"/>
<dbReference type="Proteomes" id="UP000677668">
    <property type="component" value="Chromosome 1"/>
</dbReference>
<dbReference type="CDD" id="cd03214">
    <property type="entry name" value="ABC_Iron-Siderophores_B12_Hemin"/>
    <property type="match status" value="1"/>
</dbReference>
<feature type="domain" description="ABC transporter" evidence="6">
    <location>
        <begin position="4"/>
        <end position="239"/>
    </location>
</feature>
<keyword evidence="3 7" id="KW-0067">ATP-binding</keyword>
<dbReference type="PROSITE" id="PS00211">
    <property type="entry name" value="ABC_TRANSPORTER_1"/>
    <property type="match status" value="1"/>
</dbReference>
<dbReference type="SUPFAM" id="SSF52540">
    <property type="entry name" value="P-loop containing nucleoside triphosphate hydrolases"/>
    <property type="match status" value="1"/>
</dbReference>
<evidence type="ECO:0000259" key="6">
    <source>
        <dbReference type="PROSITE" id="PS50893"/>
    </source>
</evidence>
<protein>
    <submittedName>
        <fullName evidence="7">ABC transporter ATP-binding protein</fullName>
    </submittedName>
</protein>
<name>A0ABX8B2E3_9BACT</name>
<reference evidence="7 8" key="1">
    <citation type="submission" date="2021-03" db="EMBL/GenBank/DDBJ databases">
        <title>Genomic and phenotypic characterization of Chloracidobacterium isolates provides evidence for multiple species.</title>
        <authorList>
            <person name="Saini M.K."/>
            <person name="Costas A.M.G."/>
            <person name="Tank M."/>
            <person name="Bryant D.A."/>
        </authorList>
    </citation>
    <scope>NUCLEOTIDE SEQUENCE [LARGE SCALE GENOMIC DNA]</scope>
    <source>
        <strain evidence="7 8">N</strain>
    </source>
</reference>
<evidence type="ECO:0000256" key="1">
    <source>
        <dbReference type="ARBA" id="ARBA00022448"/>
    </source>
</evidence>
<comment type="function">
    <text evidence="5">Part of the ABC transporter complex HmuTUV involved in hemin import. Responsible for energy coupling to the transport system.</text>
</comment>
<dbReference type="InterPro" id="IPR017871">
    <property type="entry name" value="ABC_transporter-like_CS"/>
</dbReference>
<dbReference type="Pfam" id="PF00005">
    <property type="entry name" value="ABC_tran"/>
    <property type="match status" value="1"/>
</dbReference>
<dbReference type="PROSITE" id="PS50893">
    <property type="entry name" value="ABC_TRANSPORTER_2"/>
    <property type="match status" value="1"/>
</dbReference>
<dbReference type="RefSeq" id="WP_211422915.1">
    <property type="nucleotide sequence ID" value="NZ_CP072642.1"/>
</dbReference>
<sequence>MAVLELNDVWFEVDGKAIAREVSLSPAPGSFLALIGPNGSGKTTVLRLLAGLLSPTRGAAYLEGRDLREWSRREVARKVAVVPQDTHLDFAFTVRDIVAMGRHAHLGRFQPEGAHDRAVIEQAMARADILDLRARLVTELSGGERQRVLIARSLATEAPTILLDEPTASLDVAHALETYELCRRLAREGKTIVMAVHDLNAAARYADRVAVMQGGRCVAQGQPEEVMNECLLAEVFGVQVEMYRSRGGWMSFVFHLGPVAAEVAEYPR</sequence>
<dbReference type="PANTHER" id="PTHR42794:SF1">
    <property type="entry name" value="HEMIN IMPORT ATP-BINDING PROTEIN HMUV"/>
    <property type="match status" value="1"/>
</dbReference>